<evidence type="ECO:0000313" key="1">
    <source>
        <dbReference type="EMBL" id="KAI7986762.1"/>
    </source>
</evidence>
<evidence type="ECO:0000313" key="2">
    <source>
        <dbReference type="Proteomes" id="UP001060215"/>
    </source>
</evidence>
<comment type="caution">
    <text evidence="1">The sequence shown here is derived from an EMBL/GenBank/DDBJ whole genome shotgun (WGS) entry which is preliminary data.</text>
</comment>
<keyword evidence="1" id="KW-0418">Kinase</keyword>
<protein>
    <submittedName>
        <fullName evidence="1">Glycerol kinase</fullName>
    </submittedName>
</protein>
<organism evidence="1 2">
    <name type="scientific">Camellia lanceoleosa</name>
    <dbReference type="NCBI Taxonomy" id="1840588"/>
    <lineage>
        <taxon>Eukaryota</taxon>
        <taxon>Viridiplantae</taxon>
        <taxon>Streptophyta</taxon>
        <taxon>Embryophyta</taxon>
        <taxon>Tracheophyta</taxon>
        <taxon>Spermatophyta</taxon>
        <taxon>Magnoliopsida</taxon>
        <taxon>eudicotyledons</taxon>
        <taxon>Gunneridae</taxon>
        <taxon>Pentapetalae</taxon>
        <taxon>asterids</taxon>
        <taxon>Ericales</taxon>
        <taxon>Theaceae</taxon>
        <taxon>Camellia</taxon>
    </lineage>
</organism>
<dbReference type="EMBL" id="CM045772">
    <property type="protein sequence ID" value="KAI7986762.1"/>
    <property type="molecule type" value="Genomic_DNA"/>
</dbReference>
<keyword evidence="2" id="KW-1185">Reference proteome</keyword>
<proteinExistence type="predicted"/>
<gene>
    <name evidence="1" type="ORF">LOK49_LG14G01713</name>
</gene>
<name>A0ACC0FF79_9ERIC</name>
<sequence length="597" mass="66143">MVFMKYFRIHISYIRHAVFLIYGEAFDFLCASDQMILFLSRFSLIRRDNLFYQLWTNDSMAIFMAFQSPQLEVLGLTTIFGNITTENATRNASRLCKIAGCPGLPVAEGTPEPLKMNLETRVEFNTSVARGLIEEAKCVNADFLVVGYSRNRISCEITRYCFEHAPEGCSVVSVVKSQGTVLTMPLKRISSFLRSSFDFNARKGNDVLSNNEKQQPLLSSGNLLLSFSSIVDGVFELERGSSASSFSSQSLSSSFNASAAAHYGSVPMNSDVMGLQLVCWLQTEVAASELGIWLRILLSCGCCYDTSCAVIIAGDLFLLTIVVEPGLLRDALFGTTDSWLIWNLTGGVNNGLHVTDVSNASRTMLMDLKTLDWDKSTLEALKFLLKFYPKLSVTLRLSETYQLDGQSQESQLLDVSVINTQQCWGKLVGKERQKMLRQTMLLRAQLPLQDVQWLRDGLGLIKTASEIEDLAMQVKDVLDSMHKDAAQKGEVKNEKGEFLLRVDGGATVNNLLMQIQADLLGSPVVRPADIETQALGAAYAAGLAIGVWTEDEIFSSGEKKEKATIFSPTLQEDLRHKKVKSWCKAVSRSFDLADLSL</sequence>
<dbReference type="Proteomes" id="UP001060215">
    <property type="component" value="Chromosome 15"/>
</dbReference>
<reference evidence="1 2" key="1">
    <citation type="journal article" date="2022" name="Plant J.">
        <title>Chromosome-level genome of Camellia lanceoleosa provides a valuable resource for understanding genome evolution and self-incompatibility.</title>
        <authorList>
            <person name="Gong W."/>
            <person name="Xiao S."/>
            <person name="Wang L."/>
            <person name="Liao Z."/>
            <person name="Chang Y."/>
            <person name="Mo W."/>
            <person name="Hu G."/>
            <person name="Li W."/>
            <person name="Zhao G."/>
            <person name="Zhu H."/>
            <person name="Hu X."/>
            <person name="Ji K."/>
            <person name="Xiang X."/>
            <person name="Song Q."/>
            <person name="Yuan D."/>
            <person name="Jin S."/>
            <person name="Zhang L."/>
        </authorList>
    </citation>
    <scope>NUCLEOTIDE SEQUENCE [LARGE SCALE GENOMIC DNA]</scope>
    <source>
        <strain evidence="1">SQ_2022a</strain>
    </source>
</reference>
<accession>A0ACC0FF79</accession>
<keyword evidence="1" id="KW-0808">Transferase</keyword>